<gene>
    <name evidence="4" type="ordered locus">CTN_0918</name>
</gene>
<reference evidence="4 5" key="1">
    <citation type="journal article" date="2009" name="Biosci. Biotechnol. Biochem.">
        <title>WeGAS: a web-based microbial genome annotation system.</title>
        <authorList>
            <person name="Lee D."/>
            <person name="Seo H."/>
            <person name="Park C."/>
            <person name="Park K."/>
        </authorList>
    </citation>
    <scope>NUCLEOTIDE SEQUENCE [LARGE SCALE GENOMIC DNA]</scope>
    <source>
        <strain evidence="5">ATCC 49049 / DSM 4359 / NBRC 107923 / NS-E</strain>
    </source>
</reference>
<dbReference type="eggNOG" id="COG1436">
    <property type="taxonomic scope" value="Bacteria"/>
</dbReference>
<name>B9K811_THENN</name>
<dbReference type="InterPro" id="IPR008218">
    <property type="entry name" value="ATPase_V1-cplx_f_g_su"/>
</dbReference>
<evidence type="ECO:0000256" key="2">
    <source>
        <dbReference type="ARBA" id="ARBA00022448"/>
    </source>
</evidence>
<dbReference type="RefSeq" id="WP_015919411.1">
    <property type="nucleotide sequence ID" value="NC_011978.1"/>
</dbReference>
<keyword evidence="3" id="KW-0406">Ion transport</keyword>
<sequence>MKVRFYLISDNIDTAIGLRLAGVMGTVVHGREETLEAFNEALQDETVGILLITELAAGEIQEEINSHKISGKLPLVFVIPDRHGWRGDKNFITRYVEEVVGVKMNE</sequence>
<dbReference type="KEGG" id="tna:CTN_0918"/>
<evidence type="ECO:0000256" key="3">
    <source>
        <dbReference type="ARBA" id="ARBA00023065"/>
    </source>
</evidence>
<dbReference type="STRING" id="309803.CTN_0918"/>
<comment type="similarity">
    <text evidence="1">Belongs to the V-ATPase F subunit family.</text>
</comment>
<dbReference type="EMBL" id="CP000916">
    <property type="protein sequence ID" value="ACM23094.1"/>
    <property type="molecule type" value="Genomic_DNA"/>
</dbReference>
<evidence type="ECO:0000256" key="1">
    <source>
        <dbReference type="ARBA" id="ARBA00010148"/>
    </source>
</evidence>
<dbReference type="SUPFAM" id="SSF159468">
    <property type="entry name" value="AtpF-like"/>
    <property type="match status" value="1"/>
</dbReference>
<dbReference type="Proteomes" id="UP000000445">
    <property type="component" value="Chromosome"/>
</dbReference>
<keyword evidence="2" id="KW-0813">Transport</keyword>
<evidence type="ECO:0000313" key="5">
    <source>
        <dbReference type="Proteomes" id="UP000000445"/>
    </source>
</evidence>
<dbReference type="Pfam" id="PF01990">
    <property type="entry name" value="ATP-synt_F"/>
    <property type="match status" value="1"/>
</dbReference>
<dbReference type="InterPro" id="IPR036906">
    <property type="entry name" value="ATPase_V1_fsu_sf"/>
</dbReference>
<accession>B9K811</accession>
<keyword evidence="5" id="KW-1185">Reference proteome</keyword>
<organism evidence="4 5">
    <name type="scientific">Thermotoga neapolitana (strain ATCC 49049 / DSM 4359 / NBRC 107923 / NS-E)</name>
    <dbReference type="NCBI Taxonomy" id="309803"/>
    <lineage>
        <taxon>Bacteria</taxon>
        <taxon>Thermotogati</taxon>
        <taxon>Thermotogota</taxon>
        <taxon>Thermotogae</taxon>
        <taxon>Thermotogales</taxon>
        <taxon>Thermotogaceae</taxon>
        <taxon>Thermotoga</taxon>
    </lineage>
</organism>
<protein>
    <submittedName>
        <fullName evidence="4">V-ATPase G-subunit</fullName>
    </submittedName>
</protein>
<dbReference type="AlphaFoldDB" id="B9K811"/>
<proteinExistence type="inferred from homology"/>
<dbReference type="HOGENOM" id="CLU_135754_2_1_0"/>
<dbReference type="Gene3D" id="3.40.50.10580">
    <property type="entry name" value="ATPase, V1 complex, subunit F"/>
    <property type="match status" value="1"/>
</dbReference>
<dbReference type="GO" id="GO:0046961">
    <property type="term" value="F:proton-transporting ATPase activity, rotational mechanism"/>
    <property type="evidence" value="ECO:0007669"/>
    <property type="project" value="InterPro"/>
</dbReference>
<evidence type="ECO:0000313" key="4">
    <source>
        <dbReference type="EMBL" id="ACM23094.1"/>
    </source>
</evidence>